<dbReference type="InterPro" id="IPR010998">
    <property type="entry name" value="Integrase_recombinase_N"/>
</dbReference>
<dbReference type="GO" id="GO:0015074">
    <property type="term" value="P:DNA integration"/>
    <property type="evidence" value="ECO:0007669"/>
    <property type="project" value="UniProtKB-KW"/>
</dbReference>
<dbReference type="InterPro" id="IPR011010">
    <property type="entry name" value="DNA_brk_join_enz"/>
</dbReference>
<dbReference type="PANTHER" id="PTHR34605">
    <property type="entry name" value="PHAGE_INTEGRASE DOMAIN-CONTAINING PROTEIN"/>
    <property type="match status" value="1"/>
</dbReference>
<dbReference type="GO" id="GO:0006310">
    <property type="term" value="P:DNA recombination"/>
    <property type="evidence" value="ECO:0007669"/>
    <property type="project" value="UniProtKB-KW"/>
</dbReference>
<keyword evidence="3" id="KW-0233">DNA recombination</keyword>
<dbReference type="InterPro" id="IPR052925">
    <property type="entry name" value="Phage_Integrase-like_Recomb"/>
</dbReference>
<evidence type="ECO:0000256" key="2">
    <source>
        <dbReference type="ARBA" id="ARBA00023125"/>
    </source>
</evidence>
<feature type="domain" description="Tyr recombinase" evidence="5">
    <location>
        <begin position="155"/>
        <end position="362"/>
    </location>
</feature>
<dbReference type="InterPro" id="IPR004107">
    <property type="entry name" value="Integrase_SAM-like_N"/>
</dbReference>
<dbReference type="SUPFAM" id="SSF56349">
    <property type="entry name" value="DNA breaking-rejoining enzymes"/>
    <property type="match status" value="1"/>
</dbReference>
<sequence>MTEYTPISADISPKNAVVDDARSTILSAAFGPEPPSYETERRLLSWSKSIAPNTLRAILSDLRIVEAFQSARHQPTLPVSPLDLYSLIEQRAHEGYSKSSIDRLIASMVTLHATLELPSPADDNLRWKQREIRRRDSRPREQARGLRIKGDVEDIEKDAPLPLSLLSLLESIPDDPAGLRDRAMISAGYDAGLRRSELVRVRLEHIHRLPQGEASLFIPRSKTDQEGEGATAWLSSRTLQHIDAWVEKADIEDGYLFRPLSYRVSGTGHLAEGSVSSILKERLRSHLEGLADEGEFDRSQIGGIIKATSAHSLRIGVDQDMIAAGVDIGAIMHGLRWSSPKQPLSYARHLVPATSKLAAKMRGIT</sequence>
<evidence type="ECO:0000256" key="3">
    <source>
        <dbReference type="ARBA" id="ARBA00023172"/>
    </source>
</evidence>
<keyword evidence="2 4" id="KW-0238">DNA-binding</keyword>
<dbReference type="KEGG" id="err:DVR09_16425"/>
<dbReference type="Pfam" id="PF02899">
    <property type="entry name" value="Phage_int_SAM_1"/>
    <property type="match status" value="1"/>
</dbReference>
<dbReference type="InterPro" id="IPR002104">
    <property type="entry name" value="Integrase_catalytic"/>
</dbReference>
<evidence type="ECO:0000256" key="4">
    <source>
        <dbReference type="PROSITE-ProRule" id="PRU01248"/>
    </source>
</evidence>
<dbReference type="PROSITE" id="PS51898">
    <property type="entry name" value="TYR_RECOMBINASE"/>
    <property type="match status" value="1"/>
</dbReference>
<dbReference type="AlphaFoldDB" id="A0A345YJD6"/>
<evidence type="ECO:0000313" key="8">
    <source>
        <dbReference type="Proteomes" id="UP000254508"/>
    </source>
</evidence>
<protein>
    <recommendedName>
        <fullName evidence="9">Integrase</fullName>
    </recommendedName>
</protein>
<keyword evidence="7" id="KW-0614">Plasmid</keyword>
<dbReference type="Proteomes" id="UP000254508">
    <property type="component" value="Plasmid unnamed"/>
</dbReference>
<dbReference type="OrthoDB" id="7718754at2"/>
<feature type="domain" description="Core-binding (CB)" evidence="6">
    <location>
        <begin position="37"/>
        <end position="116"/>
    </location>
</feature>
<gene>
    <name evidence="7" type="ORF">DVR09_16425</name>
</gene>
<dbReference type="PANTHER" id="PTHR34605:SF4">
    <property type="entry name" value="DNA ADENINE METHYLTRANSFERASE"/>
    <property type="match status" value="1"/>
</dbReference>
<proteinExistence type="predicted"/>
<organism evidence="7 8">
    <name type="scientific">Erythrobacter aureus</name>
    <dbReference type="NCBI Taxonomy" id="2182384"/>
    <lineage>
        <taxon>Bacteria</taxon>
        <taxon>Pseudomonadati</taxon>
        <taxon>Pseudomonadota</taxon>
        <taxon>Alphaproteobacteria</taxon>
        <taxon>Sphingomonadales</taxon>
        <taxon>Erythrobacteraceae</taxon>
        <taxon>Erythrobacter/Porphyrobacter group</taxon>
        <taxon>Erythrobacter</taxon>
    </lineage>
</organism>
<dbReference type="Gene3D" id="1.10.443.10">
    <property type="entry name" value="Intergrase catalytic core"/>
    <property type="match status" value="1"/>
</dbReference>
<dbReference type="Pfam" id="PF00589">
    <property type="entry name" value="Phage_integrase"/>
    <property type="match status" value="1"/>
</dbReference>
<dbReference type="InterPro" id="IPR013762">
    <property type="entry name" value="Integrase-like_cat_sf"/>
</dbReference>
<dbReference type="Gene3D" id="1.10.150.130">
    <property type="match status" value="1"/>
</dbReference>
<evidence type="ECO:0008006" key="9">
    <source>
        <dbReference type="Google" id="ProtNLM"/>
    </source>
</evidence>
<evidence type="ECO:0000313" key="7">
    <source>
        <dbReference type="EMBL" id="AXK44038.1"/>
    </source>
</evidence>
<reference evidence="7 8" key="1">
    <citation type="submission" date="2018-07" db="EMBL/GenBank/DDBJ databases">
        <title>Genome sequence of Erythrobacter strain YH-07, an antagonistic bacterium isolated from Yellow Sea.</title>
        <authorList>
            <person name="Tang T."/>
            <person name="Liu Q."/>
            <person name="Sun X."/>
        </authorList>
    </citation>
    <scope>NUCLEOTIDE SEQUENCE [LARGE SCALE GENOMIC DNA]</scope>
    <source>
        <strain evidence="7 8">YH-07</strain>
        <plasmid evidence="7 8">unnamed</plasmid>
    </source>
</reference>
<keyword evidence="1" id="KW-0229">DNA integration</keyword>
<keyword evidence="8" id="KW-1185">Reference proteome</keyword>
<evidence type="ECO:0000259" key="6">
    <source>
        <dbReference type="PROSITE" id="PS51900"/>
    </source>
</evidence>
<evidence type="ECO:0000259" key="5">
    <source>
        <dbReference type="PROSITE" id="PS51898"/>
    </source>
</evidence>
<dbReference type="RefSeq" id="WP_115418351.1">
    <property type="nucleotide sequence ID" value="NZ_CP031358.1"/>
</dbReference>
<geneLocation type="plasmid" evidence="7 8">
    <name>unnamed</name>
</geneLocation>
<dbReference type="SUPFAM" id="SSF47823">
    <property type="entry name" value="lambda integrase-like, N-terminal domain"/>
    <property type="match status" value="1"/>
</dbReference>
<evidence type="ECO:0000256" key="1">
    <source>
        <dbReference type="ARBA" id="ARBA00022908"/>
    </source>
</evidence>
<dbReference type="GO" id="GO:0003677">
    <property type="term" value="F:DNA binding"/>
    <property type="evidence" value="ECO:0007669"/>
    <property type="project" value="UniProtKB-UniRule"/>
</dbReference>
<dbReference type="EMBL" id="CP031358">
    <property type="protein sequence ID" value="AXK44038.1"/>
    <property type="molecule type" value="Genomic_DNA"/>
</dbReference>
<dbReference type="InterPro" id="IPR044068">
    <property type="entry name" value="CB"/>
</dbReference>
<name>A0A345YJD6_9SPHN</name>
<accession>A0A345YJD6</accession>
<dbReference type="PROSITE" id="PS51900">
    <property type="entry name" value="CB"/>
    <property type="match status" value="1"/>
</dbReference>